<proteinExistence type="predicted"/>
<comment type="caution">
    <text evidence="6">The sequence shown here is derived from an EMBL/GenBank/DDBJ whole genome shotgun (WGS) entry which is preliminary data.</text>
</comment>
<evidence type="ECO:0000256" key="5">
    <source>
        <dbReference type="ARBA" id="ARBA00023136"/>
    </source>
</evidence>
<gene>
    <name evidence="6" type="ORF">K8V47_00955</name>
</gene>
<sequence length="424" mass="46833">MSDTSQKPALWVPSLFFAEGIPYVVVMTVAVIMYKCLGISNTDIALYTAWLYMPWVIKPFWSPFVDMFGTKRRWIICMQWAIAAAMAAVALTVPAAGFFRWTLGCFWLMAFLSATHDIAADGFYMLGLSERNQSLWVGIRTLFYRLAMIAGQGGVVVMAGYISKNHPQAVAWQWAMAVLSGVFVLLALWHSFMLPRSSADHSEGRCRSVSEILHEFWDTIASFFVKPGIAGALLFMLLYRFPEAQLVKLIGPFLLDSHEAGGMSLGTEMVGFAYGTVGVIALIAGGISGGWLVSVYGLRRCLMPMAWSMSLTCLTFVYLSFATDSSLLTVNICVAVEQFGYGFGTTAYTLYLIHFAHGQRSTSHYAIATGIMALGMMLPGMVSGWIADMVGYRIFFIYTSLCCIVTIAVSAIVRRRIPPQSPHY</sequence>
<dbReference type="AlphaFoldDB" id="A0A4Q0U8S1"/>
<protein>
    <submittedName>
        <fullName evidence="6">MFS transporter</fullName>
    </submittedName>
</protein>
<dbReference type="Gene3D" id="1.20.1250.20">
    <property type="entry name" value="MFS general substrate transporter like domains"/>
    <property type="match status" value="1"/>
</dbReference>
<keyword evidence="5" id="KW-0472">Membrane</keyword>
<organism evidence="6 7">
    <name type="scientific">Candidatus Amulumruptor caecigallinarius</name>
    <dbReference type="NCBI Taxonomy" id="2109911"/>
    <lineage>
        <taxon>Bacteria</taxon>
        <taxon>Pseudomonadati</taxon>
        <taxon>Bacteroidota</taxon>
        <taxon>Bacteroidia</taxon>
        <taxon>Bacteroidales</taxon>
        <taxon>Muribaculaceae</taxon>
        <taxon>Candidatus Amulumruptor</taxon>
    </lineage>
</organism>
<reference evidence="6" key="2">
    <citation type="submission" date="2021-09" db="EMBL/GenBank/DDBJ databases">
        <authorList>
            <person name="Gilroy R."/>
        </authorList>
    </citation>
    <scope>NUCLEOTIDE SEQUENCE</scope>
    <source>
        <strain evidence="6">4100</strain>
    </source>
</reference>
<dbReference type="PANTHER" id="PTHR12778">
    <property type="entry name" value="SOLUTE CARRIER FAMILY 33 ACETYL-COA TRANSPORTER -RELATED"/>
    <property type="match status" value="1"/>
</dbReference>
<dbReference type="PROSITE" id="PS50850">
    <property type="entry name" value="MFS"/>
    <property type="match status" value="1"/>
</dbReference>
<dbReference type="GO" id="GO:0022857">
    <property type="term" value="F:transmembrane transporter activity"/>
    <property type="evidence" value="ECO:0007669"/>
    <property type="project" value="InterPro"/>
</dbReference>
<dbReference type="PANTHER" id="PTHR12778:SF10">
    <property type="entry name" value="MAJOR FACILITATOR SUPERFAMILY DOMAIN-CONTAINING PROTEIN 3"/>
    <property type="match status" value="1"/>
</dbReference>
<accession>A0A4Q0U8S1</accession>
<dbReference type="Pfam" id="PF07690">
    <property type="entry name" value="MFS_1"/>
    <property type="match status" value="1"/>
</dbReference>
<dbReference type="InterPro" id="IPR011701">
    <property type="entry name" value="MFS"/>
</dbReference>
<evidence type="ECO:0000256" key="1">
    <source>
        <dbReference type="ARBA" id="ARBA00004141"/>
    </source>
</evidence>
<comment type="subcellular location">
    <subcellularLocation>
        <location evidence="1">Membrane</location>
        <topology evidence="1">Multi-pass membrane protein</topology>
    </subcellularLocation>
</comment>
<dbReference type="InterPro" id="IPR036259">
    <property type="entry name" value="MFS_trans_sf"/>
</dbReference>
<evidence type="ECO:0000256" key="4">
    <source>
        <dbReference type="ARBA" id="ARBA00022989"/>
    </source>
</evidence>
<evidence type="ECO:0000256" key="3">
    <source>
        <dbReference type="ARBA" id="ARBA00022692"/>
    </source>
</evidence>
<keyword evidence="2" id="KW-0813">Transport</keyword>
<keyword evidence="3" id="KW-0812">Transmembrane</keyword>
<name>A0A4Q0U8S1_9BACT</name>
<dbReference type="Proteomes" id="UP000711407">
    <property type="component" value="Unassembled WGS sequence"/>
</dbReference>
<evidence type="ECO:0000256" key="2">
    <source>
        <dbReference type="ARBA" id="ARBA00022448"/>
    </source>
</evidence>
<evidence type="ECO:0000313" key="6">
    <source>
        <dbReference type="EMBL" id="HJE38322.1"/>
    </source>
</evidence>
<dbReference type="EMBL" id="DYXT01000007">
    <property type="protein sequence ID" value="HJE38322.1"/>
    <property type="molecule type" value="Genomic_DNA"/>
</dbReference>
<reference evidence="6" key="1">
    <citation type="journal article" date="2021" name="PeerJ">
        <title>Extensive microbial diversity within the chicken gut microbiome revealed by metagenomics and culture.</title>
        <authorList>
            <person name="Gilroy R."/>
            <person name="Ravi A."/>
            <person name="Getino M."/>
            <person name="Pursley I."/>
            <person name="Horton D.L."/>
            <person name="Alikhan N.F."/>
            <person name="Baker D."/>
            <person name="Gharbi K."/>
            <person name="Hall N."/>
            <person name="Watson M."/>
            <person name="Adriaenssens E.M."/>
            <person name="Foster-Nyarko E."/>
            <person name="Jarju S."/>
            <person name="Secka A."/>
            <person name="Antonio M."/>
            <person name="Oren A."/>
            <person name="Chaudhuri R.R."/>
            <person name="La Ragione R."/>
            <person name="Hildebrand F."/>
            <person name="Pallen M.J."/>
        </authorList>
    </citation>
    <scope>NUCLEOTIDE SEQUENCE</scope>
    <source>
        <strain evidence="6">4100</strain>
    </source>
</reference>
<dbReference type="GO" id="GO:0016020">
    <property type="term" value="C:membrane"/>
    <property type="evidence" value="ECO:0007669"/>
    <property type="project" value="UniProtKB-SubCell"/>
</dbReference>
<keyword evidence="4" id="KW-1133">Transmembrane helix</keyword>
<dbReference type="SUPFAM" id="SSF103473">
    <property type="entry name" value="MFS general substrate transporter"/>
    <property type="match status" value="1"/>
</dbReference>
<evidence type="ECO:0000313" key="7">
    <source>
        <dbReference type="Proteomes" id="UP000711407"/>
    </source>
</evidence>
<dbReference type="InterPro" id="IPR020846">
    <property type="entry name" value="MFS_dom"/>
</dbReference>
<dbReference type="InterPro" id="IPR004752">
    <property type="entry name" value="AmpG_permease/AT-1"/>
</dbReference>